<dbReference type="AlphaFoldDB" id="N1MNB8"/>
<dbReference type="InterPro" id="IPR029069">
    <property type="entry name" value="HotDog_dom_sf"/>
</dbReference>
<dbReference type="EMBL" id="CAVK010000147">
    <property type="protein sequence ID" value="CCW18695.1"/>
    <property type="molecule type" value="Genomic_DNA"/>
</dbReference>
<reference evidence="2" key="2">
    <citation type="submission" date="2013-04" db="EMBL/GenBank/DDBJ databases">
        <title>Bisphenol A degrading Sphingobium sp. strain BiD32.</title>
        <authorList>
            <person name="Nielsen J.L."/>
            <person name="Zhou N.A."/>
            <person name="Kjeldal H."/>
        </authorList>
    </citation>
    <scope>NUCLEOTIDE SEQUENCE [LARGE SCALE GENOMIC DNA]</scope>
    <source>
        <strain evidence="2">BiD32</strain>
    </source>
</reference>
<organism evidence="1 2">
    <name type="scientific">Sphingobium indicum BiD32</name>
    <dbReference type="NCBI Taxonomy" id="1301087"/>
    <lineage>
        <taxon>Bacteria</taxon>
        <taxon>Pseudomonadati</taxon>
        <taxon>Pseudomonadota</taxon>
        <taxon>Alphaproteobacteria</taxon>
        <taxon>Sphingomonadales</taxon>
        <taxon>Sphingomonadaceae</taxon>
        <taxon>Sphingobium</taxon>
    </lineage>
</organism>
<dbReference type="PANTHER" id="PTHR28152:SF1">
    <property type="entry name" value="HYDROXYACYL-THIOESTER DEHYDRATASE TYPE 2, MITOCHONDRIAL"/>
    <property type="match status" value="1"/>
</dbReference>
<dbReference type="Proteomes" id="UP000013201">
    <property type="component" value="Unassembled WGS sequence"/>
</dbReference>
<dbReference type="PANTHER" id="PTHR28152">
    <property type="entry name" value="HYDROXYACYL-THIOESTER DEHYDRATASE TYPE 2, MITOCHONDRIAL"/>
    <property type="match status" value="1"/>
</dbReference>
<reference evidence="1 2" key="1">
    <citation type="submission" date="2013-03" db="EMBL/GenBank/DDBJ databases">
        <authorList>
            <person name="Le V."/>
        </authorList>
    </citation>
    <scope>NUCLEOTIDE SEQUENCE [LARGE SCALE GENOMIC DNA]</scope>
    <source>
        <strain evidence="1 2">BiD32</strain>
    </source>
</reference>
<evidence type="ECO:0000313" key="2">
    <source>
        <dbReference type="Proteomes" id="UP000013201"/>
    </source>
</evidence>
<comment type="caution">
    <text evidence="1">The sequence shown here is derived from an EMBL/GenBank/DDBJ whole genome shotgun (WGS) entry which is preliminary data.</text>
</comment>
<evidence type="ECO:0000313" key="1">
    <source>
        <dbReference type="EMBL" id="CCW18695.1"/>
    </source>
</evidence>
<dbReference type="InterPro" id="IPR052741">
    <property type="entry name" value="Mitochondrial_HTD2"/>
</dbReference>
<gene>
    <name evidence="1" type="ORF">EBBID32_30500</name>
</gene>
<sequence length="194" mass="21224">MAAAIERRSTVASVREKSGKTGQLVFVEVEHITRADNVEVVRELQTIVYREATTYMAPLPAIGAPDLSNWEWSRTVTPDTTMLFRFSAITFNSHRIHYDLPYALNQEYYPGLVVHGPLMAALLLDLAARRFGPNALSRFSYKSLSPAFAGQPLHLVGRGAAQIELCAIGADGRMVVSATATLRGNDHKSAPPVS</sequence>
<dbReference type="GO" id="GO:0019171">
    <property type="term" value="F:(3R)-hydroxyacyl-[acyl-carrier-protein] dehydratase activity"/>
    <property type="evidence" value="ECO:0007669"/>
    <property type="project" value="TreeGrafter"/>
</dbReference>
<keyword evidence="2" id="KW-1185">Reference proteome</keyword>
<accession>N1MNB8</accession>
<name>N1MNB8_9SPHN</name>
<protein>
    <submittedName>
        <fullName evidence="1">COGs COG3777</fullName>
    </submittedName>
</protein>
<dbReference type="Gene3D" id="3.10.129.10">
    <property type="entry name" value="Hotdog Thioesterase"/>
    <property type="match status" value="1"/>
</dbReference>
<dbReference type="SUPFAM" id="SSF54637">
    <property type="entry name" value="Thioesterase/thiol ester dehydrase-isomerase"/>
    <property type="match status" value="1"/>
</dbReference>
<proteinExistence type="predicted"/>